<feature type="signal peptide" evidence="10">
    <location>
        <begin position="1"/>
        <end position="22"/>
    </location>
</feature>
<comment type="similarity">
    <text evidence="2">Belongs to the RLP family.</text>
</comment>
<dbReference type="Proteomes" id="UP000585474">
    <property type="component" value="Unassembled WGS sequence"/>
</dbReference>
<keyword evidence="3" id="KW-0433">Leucine-rich repeat</keyword>
<dbReference type="PRINTS" id="PR00019">
    <property type="entry name" value="LEURICHRPT"/>
</dbReference>
<evidence type="ECO:0000256" key="6">
    <source>
        <dbReference type="ARBA" id="ARBA00022737"/>
    </source>
</evidence>
<dbReference type="Gene3D" id="1.10.510.10">
    <property type="entry name" value="Transferase(Phosphotransferase) domain 1"/>
    <property type="match status" value="1"/>
</dbReference>
<dbReference type="PROSITE" id="PS50011">
    <property type="entry name" value="PROTEIN_KINASE_DOM"/>
    <property type="match status" value="1"/>
</dbReference>
<dbReference type="FunFam" id="3.80.10.10:FF:000896">
    <property type="entry name" value="Leucine-rich repeat receptor-like protein kinase"/>
    <property type="match status" value="1"/>
</dbReference>
<feature type="domain" description="Protein kinase" evidence="11">
    <location>
        <begin position="624"/>
        <end position="907"/>
    </location>
</feature>
<dbReference type="SUPFAM" id="SSF52047">
    <property type="entry name" value="RNI-like"/>
    <property type="match status" value="1"/>
</dbReference>
<dbReference type="SUPFAM" id="SSF56112">
    <property type="entry name" value="Protein kinase-like (PK-like)"/>
    <property type="match status" value="1"/>
</dbReference>
<name>A0A7J0DSU9_9ERIC</name>
<keyword evidence="6" id="KW-0677">Repeat</keyword>
<dbReference type="Gene3D" id="3.30.200.20">
    <property type="entry name" value="Phosphorylase Kinase, domain 1"/>
    <property type="match status" value="1"/>
</dbReference>
<keyword evidence="4 12" id="KW-0812">Transmembrane</keyword>
<keyword evidence="8" id="KW-0472">Membrane</keyword>
<evidence type="ECO:0000256" key="5">
    <source>
        <dbReference type="ARBA" id="ARBA00022729"/>
    </source>
</evidence>
<dbReference type="Pfam" id="PF13855">
    <property type="entry name" value="LRR_8"/>
    <property type="match status" value="2"/>
</dbReference>
<evidence type="ECO:0000256" key="1">
    <source>
        <dbReference type="ARBA" id="ARBA00004479"/>
    </source>
</evidence>
<evidence type="ECO:0000313" key="13">
    <source>
        <dbReference type="Proteomes" id="UP000585474"/>
    </source>
</evidence>
<keyword evidence="9" id="KW-0325">Glycoprotein</keyword>
<dbReference type="Pfam" id="PF07714">
    <property type="entry name" value="PK_Tyr_Ser-Thr"/>
    <property type="match status" value="1"/>
</dbReference>
<evidence type="ECO:0000256" key="2">
    <source>
        <dbReference type="ARBA" id="ARBA00009592"/>
    </source>
</evidence>
<reference evidence="13" key="1">
    <citation type="submission" date="2019-07" db="EMBL/GenBank/DDBJ databases">
        <title>De Novo Assembly of kiwifruit Actinidia rufa.</title>
        <authorList>
            <person name="Sugita-Konishi S."/>
            <person name="Sato K."/>
            <person name="Mori E."/>
            <person name="Abe Y."/>
            <person name="Kisaki G."/>
            <person name="Hamano K."/>
            <person name="Suezawa K."/>
            <person name="Otani M."/>
            <person name="Fukuda T."/>
            <person name="Manabe T."/>
            <person name="Gomi K."/>
            <person name="Tabuchi M."/>
            <person name="Akimitsu K."/>
            <person name="Kataoka I."/>
        </authorList>
    </citation>
    <scope>NUCLEOTIDE SEQUENCE [LARGE SCALE GENOMIC DNA]</scope>
    <source>
        <strain evidence="13">cv. Fuchu</strain>
    </source>
</reference>
<dbReference type="Pfam" id="PF00560">
    <property type="entry name" value="LRR_1"/>
    <property type="match status" value="3"/>
</dbReference>
<dbReference type="PANTHER" id="PTHR48007:SF76">
    <property type="entry name" value="OS03G0145102 PROTEIN"/>
    <property type="match status" value="1"/>
</dbReference>
<dbReference type="EMBL" id="BJWL01000384">
    <property type="protein sequence ID" value="GFS41665.1"/>
    <property type="molecule type" value="Genomic_DNA"/>
</dbReference>
<evidence type="ECO:0000256" key="4">
    <source>
        <dbReference type="ARBA" id="ARBA00022692"/>
    </source>
</evidence>
<keyword evidence="12" id="KW-0418">Kinase</keyword>
<evidence type="ECO:0000256" key="9">
    <source>
        <dbReference type="ARBA" id="ARBA00023180"/>
    </source>
</evidence>
<dbReference type="FunFam" id="3.80.10.10:FF:000233">
    <property type="entry name" value="Leucine-rich repeat receptor-like protein kinase TDR"/>
    <property type="match status" value="1"/>
</dbReference>
<evidence type="ECO:0000256" key="8">
    <source>
        <dbReference type="ARBA" id="ARBA00023136"/>
    </source>
</evidence>
<dbReference type="InterPro" id="IPR032675">
    <property type="entry name" value="LRR_dom_sf"/>
</dbReference>
<keyword evidence="13" id="KW-1185">Reference proteome</keyword>
<protein>
    <submittedName>
        <fullName evidence="12">Leucine-rich repeat transmembrane protein kinase family protein</fullName>
    </submittedName>
</protein>
<proteinExistence type="inferred from homology"/>
<evidence type="ECO:0000259" key="11">
    <source>
        <dbReference type="PROSITE" id="PS50011"/>
    </source>
</evidence>
<dbReference type="FunFam" id="1.10.510.10:FF:001306">
    <property type="entry name" value="Leucine-rich repeat receptor-like protein kinase TDR"/>
    <property type="match status" value="1"/>
</dbReference>
<dbReference type="OrthoDB" id="676979at2759"/>
<dbReference type="AlphaFoldDB" id="A0A7J0DSU9"/>
<dbReference type="InterPro" id="IPR000719">
    <property type="entry name" value="Prot_kinase_dom"/>
</dbReference>
<dbReference type="InterPro" id="IPR001245">
    <property type="entry name" value="Ser-Thr/Tyr_kinase_cat_dom"/>
</dbReference>
<dbReference type="GO" id="GO:0009791">
    <property type="term" value="P:post-embryonic development"/>
    <property type="evidence" value="ECO:0007669"/>
    <property type="project" value="UniProtKB-ARBA"/>
</dbReference>
<dbReference type="GO" id="GO:0051707">
    <property type="term" value="P:response to other organism"/>
    <property type="evidence" value="ECO:0007669"/>
    <property type="project" value="UniProtKB-ARBA"/>
</dbReference>
<dbReference type="FunFam" id="3.80.10.10:FF:000275">
    <property type="entry name" value="Leucine-rich repeat receptor-like protein kinase"/>
    <property type="match status" value="1"/>
</dbReference>
<dbReference type="FunFam" id="3.30.200.20:FF:001006">
    <property type="entry name" value="Leucine-rich repeat receptor-like protein kinase TDR"/>
    <property type="match status" value="1"/>
</dbReference>
<evidence type="ECO:0000256" key="3">
    <source>
        <dbReference type="ARBA" id="ARBA00022614"/>
    </source>
</evidence>
<dbReference type="Pfam" id="PF08263">
    <property type="entry name" value="LRRNT_2"/>
    <property type="match status" value="1"/>
</dbReference>
<dbReference type="PANTHER" id="PTHR48007">
    <property type="entry name" value="LEUCINE-RICH REPEAT RECEPTOR-LIKE PROTEIN KINASE PXC1"/>
    <property type="match status" value="1"/>
</dbReference>
<dbReference type="GO" id="GO:0004672">
    <property type="term" value="F:protein kinase activity"/>
    <property type="evidence" value="ECO:0007669"/>
    <property type="project" value="InterPro"/>
</dbReference>
<comment type="caution">
    <text evidence="12">The sequence shown here is derived from an EMBL/GenBank/DDBJ whole genome shotgun (WGS) entry which is preliminary data.</text>
</comment>
<keyword evidence="12" id="KW-0808">Transferase</keyword>
<dbReference type="InterPro" id="IPR046959">
    <property type="entry name" value="PRK1-6/SRF4-like"/>
</dbReference>
<dbReference type="GO" id="GO:0005524">
    <property type="term" value="F:ATP binding"/>
    <property type="evidence" value="ECO:0007669"/>
    <property type="project" value="InterPro"/>
</dbReference>
<comment type="subcellular location">
    <subcellularLocation>
        <location evidence="1">Membrane</location>
        <topology evidence="1">Single-pass type I membrane protein</topology>
    </subcellularLocation>
</comment>
<dbReference type="PROSITE" id="PS00109">
    <property type="entry name" value="PROTEIN_KINASE_TYR"/>
    <property type="match status" value="1"/>
</dbReference>
<evidence type="ECO:0000256" key="7">
    <source>
        <dbReference type="ARBA" id="ARBA00022989"/>
    </source>
</evidence>
<keyword evidence="5 10" id="KW-0732">Signal</keyword>
<sequence>MEISTPSFFFFLGSMFIASVLATDPFTQSLLSLKSEFIINDPNTLSDWFVPSEPNPSDKIYACSWSGVTCDKNFIKVIALDLSMNNLGGVLSGNQFKIFTSLVELNLSYNSFSEKLPTGVFNLTNLRSLDVSRNNFSGQFPNGVSNLSHLVVLDAFSNSFSGPLPADISLLQFLKVLYLAGSYFSGPIPSEYGSFKSLELIHLAGNFLTGEVPPELGQITTLTHMEIGYNSYQGTIPWQFGNMSELQYLDVAGANLSGSIPNQLSNLTKLESLFLFRNQLTGLVPGEFSRITALTSLDLSDNQLSGPIPETFAELKNLRLLSLMYNNMNGTVPEGITKLPLLDTLLIWNNFFHGSLPETLGNYSKLKWVDVSTNNFVGTIPPDICSGGELLKLILFSNGFTGGLSPSLTNCSSLVRLRFEKNSFTGEIPLKFSDIPHIAYIDLSRNRFSGGIPNDISQASKLEYFNVSYNPELGGSVPEKTWSLPLLQNFSASSCNITGYLPSFSLCKSLSVIELSTNSLSGTVPRSISNCQVLERLDLANNNFTGHLPEELASLPSLAVVDLSHNSFNGQIPTKFANSSNLLLLNVSFNNISGLIPSEKRFRLMGEISVVGIFYFRRGSGGRWRMVSFIGLPQFTANDVLRSLSSTEVIDTVPPLSGSVCKAVMPTGITVSVKKIEVDAKKMKGVSEFVSRLGNARHKNLIRWLGFCRNQNLAYVLCDYLPNGNLAEKIKVKRDWAAKYKIVIGIARGLSFLHHDYYPAIPHGDLRASNVVFDENMESHLAEFGFKFLGKSKSSLFSAATSRIETGEYNSAVKEELYMDVYNFGEVILEVLTNGRLTNAGGSIQGKPTETLLSEICYENEVGSSNLVQDEIKVFLEVALLCTRSRPCDRPSMKNILKLLSNNIGLH</sequence>
<dbReference type="GO" id="GO:0016020">
    <property type="term" value="C:membrane"/>
    <property type="evidence" value="ECO:0007669"/>
    <property type="project" value="UniProtKB-SubCell"/>
</dbReference>
<accession>A0A7J0DSU9</accession>
<gene>
    <name evidence="12" type="ORF">Acr_00g0075640</name>
</gene>
<dbReference type="SMART" id="SM00369">
    <property type="entry name" value="LRR_TYP"/>
    <property type="match status" value="4"/>
</dbReference>
<evidence type="ECO:0000256" key="10">
    <source>
        <dbReference type="SAM" id="SignalP"/>
    </source>
</evidence>
<evidence type="ECO:0000313" key="12">
    <source>
        <dbReference type="EMBL" id="GFS41665.1"/>
    </source>
</evidence>
<dbReference type="InterPro" id="IPR008266">
    <property type="entry name" value="Tyr_kinase_AS"/>
</dbReference>
<dbReference type="GO" id="GO:0006952">
    <property type="term" value="P:defense response"/>
    <property type="evidence" value="ECO:0007669"/>
    <property type="project" value="UniProtKB-ARBA"/>
</dbReference>
<organism evidence="12 13">
    <name type="scientific">Actinidia rufa</name>
    <dbReference type="NCBI Taxonomy" id="165716"/>
    <lineage>
        <taxon>Eukaryota</taxon>
        <taxon>Viridiplantae</taxon>
        <taxon>Streptophyta</taxon>
        <taxon>Embryophyta</taxon>
        <taxon>Tracheophyta</taxon>
        <taxon>Spermatophyta</taxon>
        <taxon>Magnoliopsida</taxon>
        <taxon>eudicotyledons</taxon>
        <taxon>Gunneridae</taxon>
        <taxon>Pentapetalae</taxon>
        <taxon>asterids</taxon>
        <taxon>Ericales</taxon>
        <taxon>Actinidiaceae</taxon>
        <taxon>Actinidia</taxon>
    </lineage>
</organism>
<feature type="chain" id="PRO_5029578958" evidence="10">
    <location>
        <begin position="23"/>
        <end position="907"/>
    </location>
</feature>
<dbReference type="InterPro" id="IPR013210">
    <property type="entry name" value="LRR_N_plant-typ"/>
</dbReference>
<dbReference type="InterPro" id="IPR011009">
    <property type="entry name" value="Kinase-like_dom_sf"/>
</dbReference>
<dbReference type="InterPro" id="IPR001611">
    <property type="entry name" value="Leu-rich_rpt"/>
</dbReference>
<dbReference type="Gene3D" id="3.80.10.10">
    <property type="entry name" value="Ribonuclease Inhibitor"/>
    <property type="match status" value="4"/>
</dbReference>
<keyword evidence="7" id="KW-1133">Transmembrane helix</keyword>
<dbReference type="SUPFAM" id="SSF52058">
    <property type="entry name" value="L domain-like"/>
    <property type="match status" value="1"/>
</dbReference>
<dbReference type="InterPro" id="IPR003591">
    <property type="entry name" value="Leu-rich_rpt_typical-subtyp"/>
</dbReference>